<dbReference type="InterPro" id="IPR008271">
    <property type="entry name" value="Ser/Thr_kinase_AS"/>
</dbReference>
<reference evidence="11" key="1">
    <citation type="submission" date="2025-08" db="UniProtKB">
        <authorList>
            <consortium name="Ensembl"/>
        </authorList>
    </citation>
    <scope>IDENTIFICATION</scope>
</reference>
<keyword evidence="3 9" id="KW-0808">Transferase</keyword>
<dbReference type="SUPFAM" id="SSF56112">
    <property type="entry name" value="Protein kinase-like (PK-like)"/>
    <property type="match status" value="1"/>
</dbReference>
<dbReference type="PROSITE" id="PS50011">
    <property type="entry name" value="PROTEIN_KINASE_DOM"/>
    <property type="match status" value="1"/>
</dbReference>
<keyword evidence="2 9" id="KW-0723">Serine/threonine-protein kinase</keyword>
<keyword evidence="6 8" id="KW-0067">ATP-binding</keyword>
<keyword evidence="5 9" id="KW-0418">Kinase</keyword>
<evidence type="ECO:0000256" key="8">
    <source>
        <dbReference type="PROSITE-ProRule" id="PRU10141"/>
    </source>
</evidence>
<dbReference type="PANTHER" id="PTHR24355">
    <property type="entry name" value="G PROTEIN-COUPLED RECEPTOR KINASE/RIBOSOMAL PROTEIN S6 KINASE"/>
    <property type="match status" value="1"/>
</dbReference>
<dbReference type="SMART" id="SM00220">
    <property type="entry name" value="S_TKc"/>
    <property type="match status" value="1"/>
</dbReference>
<dbReference type="InterPro" id="IPR036305">
    <property type="entry name" value="RGS_sf"/>
</dbReference>
<dbReference type="GO" id="GO:0008016">
    <property type="term" value="P:regulation of heart contraction"/>
    <property type="evidence" value="ECO:0007669"/>
    <property type="project" value="Ensembl"/>
</dbReference>
<dbReference type="EC" id="2.7.11.-" evidence="9"/>
<dbReference type="GO" id="GO:0030177">
    <property type="term" value="P:positive regulation of Wnt signaling pathway"/>
    <property type="evidence" value="ECO:0007669"/>
    <property type="project" value="Ensembl"/>
</dbReference>
<dbReference type="Gene3D" id="1.10.510.10">
    <property type="entry name" value="Transferase(Phosphotransferase) domain 1"/>
    <property type="match status" value="1"/>
</dbReference>
<dbReference type="InterPro" id="IPR044926">
    <property type="entry name" value="RGS_subdomain_2"/>
</dbReference>
<dbReference type="GO" id="GO:0007507">
    <property type="term" value="P:heart development"/>
    <property type="evidence" value="ECO:0007669"/>
    <property type="project" value="Ensembl"/>
</dbReference>
<dbReference type="InterPro" id="IPR011009">
    <property type="entry name" value="Kinase-like_dom_sf"/>
</dbReference>
<evidence type="ECO:0000259" key="10">
    <source>
        <dbReference type="PROSITE" id="PS50011"/>
    </source>
</evidence>
<evidence type="ECO:0000313" key="11">
    <source>
        <dbReference type="Ensembl" id="ENSGMOP00000047590.1"/>
    </source>
</evidence>
<dbReference type="InterPro" id="IPR000239">
    <property type="entry name" value="GPCR_kinase"/>
</dbReference>
<feature type="active site" description="Proton acceptor" evidence="7">
    <location>
        <position position="273"/>
    </location>
</feature>
<dbReference type="GO" id="GO:0005737">
    <property type="term" value="C:cytoplasm"/>
    <property type="evidence" value="ECO:0007669"/>
    <property type="project" value="TreeGrafter"/>
</dbReference>
<dbReference type="Gene3D" id="3.30.200.20">
    <property type="entry name" value="Phosphorylase Kinase, domain 1"/>
    <property type="match status" value="1"/>
</dbReference>
<dbReference type="InterPro" id="IPR017441">
    <property type="entry name" value="Protein_kinase_ATP_BS"/>
</dbReference>
<evidence type="ECO:0000256" key="6">
    <source>
        <dbReference type="ARBA" id="ARBA00022840"/>
    </source>
</evidence>
<dbReference type="CDD" id="cd05605">
    <property type="entry name" value="STKc_GRK4_like"/>
    <property type="match status" value="1"/>
</dbReference>
<protein>
    <recommendedName>
        <fullName evidence="9">G protein-coupled receptor kinase</fullName>
        <ecNumber evidence="9">2.7.11.-</ecNumber>
    </recommendedName>
</protein>
<dbReference type="SMART" id="SM00133">
    <property type="entry name" value="S_TK_X"/>
    <property type="match status" value="1"/>
</dbReference>
<dbReference type="GO" id="GO:0050254">
    <property type="term" value="F:rhodopsin kinase activity"/>
    <property type="evidence" value="ECO:0007669"/>
    <property type="project" value="UniProtKB-ARBA"/>
</dbReference>
<comment type="similarity">
    <text evidence="1 9">Belongs to the protein kinase superfamily. AGC Ser/Thr protein kinase family. GPRK subfamily.</text>
</comment>
<dbReference type="PRINTS" id="PR00717">
    <property type="entry name" value="GPCRKINASE"/>
</dbReference>
<dbReference type="PROSITE" id="PS00108">
    <property type="entry name" value="PROTEIN_KINASE_ST"/>
    <property type="match status" value="1"/>
</dbReference>
<dbReference type="AlphaFoldDB" id="A0A8C5BKZ2"/>
<reference evidence="11" key="2">
    <citation type="submission" date="2025-09" db="UniProtKB">
        <authorList>
            <consortium name="Ensembl"/>
        </authorList>
    </citation>
    <scope>IDENTIFICATION</scope>
</reference>
<dbReference type="PROSITE" id="PS00107">
    <property type="entry name" value="PROTEIN_KINASE_ATP"/>
    <property type="match status" value="1"/>
</dbReference>
<evidence type="ECO:0000256" key="7">
    <source>
        <dbReference type="PIRSR" id="PIRSR600239-51"/>
    </source>
</evidence>
<evidence type="ECO:0000256" key="5">
    <source>
        <dbReference type="ARBA" id="ARBA00022777"/>
    </source>
</evidence>
<organism evidence="11 12">
    <name type="scientific">Gadus morhua</name>
    <name type="common">Atlantic cod</name>
    <dbReference type="NCBI Taxonomy" id="8049"/>
    <lineage>
        <taxon>Eukaryota</taxon>
        <taxon>Metazoa</taxon>
        <taxon>Chordata</taxon>
        <taxon>Craniata</taxon>
        <taxon>Vertebrata</taxon>
        <taxon>Euteleostomi</taxon>
        <taxon>Actinopterygii</taxon>
        <taxon>Neopterygii</taxon>
        <taxon>Teleostei</taxon>
        <taxon>Neoteleostei</taxon>
        <taxon>Acanthomorphata</taxon>
        <taxon>Zeiogadaria</taxon>
        <taxon>Gadariae</taxon>
        <taxon>Gadiformes</taxon>
        <taxon>Gadoidei</taxon>
        <taxon>Gadidae</taxon>
        <taxon>Gadus</taxon>
    </lineage>
</organism>
<dbReference type="Pfam" id="PF00069">
    <property type="entry name" value="Pkinase"/>
    <property type="match status" value="1"/>
</dbReference>
<evidence type="ECO:0000256" key="1">
    <source>
        <dbReference type="ARBA" id="ARBA00009793"/>
    </source>
</evidence>
<dbReference type="InterPro" id="IPR000719">
    <property type="entry name" value="Prot_kinase_dom"/>
</dbReference>
<evidence type="ECO:0000256" key="9">
    <source>
        <dbReference type="RuleBase" id="RU000308"/>
    </source>
</evidence>
<feature type="domain" description="Protein kinase" evidence="10">
    <location>
        <begin position="148"/>
        <end position="411"/>
    </location>
</feature>
<dbReference type="Proteomes" id="UP000694546">
    <property type="component" value="Chromosome 19"/>
</dbReference>
<dbReference type="SUPFAM" id="SSF48097">
    <property type="entry name" value="Regulator of G-protein signaling, RGS"/>
    <property type="match status" value="1"/>
</dbReference>
<feature type="binding site" evidence="8">
    <location>
        <position position="177"/>
    </location>
    <ligand>
        <name>ATP</name>
        <dbReference type="ChEBI" id="CHEBI:30616"/>
    </ligand>
</feature>
<dbReference type="Gene3D" id="1.10.167.10">
    <property type="entry name" value="Regulator of G-protein Signalling 4, domain 2"/>
    <property type="match status" value="1"/>
</dbReference>
<evidence type="ECO:0000313" key="12">
    <source>
        <dbReference type="Proteomes" id="UP000694546"/>
    </source>
</evidence>
<sequence>MVANNALIRARENGGGKGKSGKWKELLKFSHISQCMDLIVSVERDYHSLCEKQPIGKMLFYLFCRSSPALQNYISLLDALVKATMFTRGRRYAVVYACSAHVQCVCVIRDLHKQLSGGPFLQYQESMFFDRFLQWKKLERQTITKRTFRQYRQLGKGGFGEVWACQVRATGKMYACKKLQKTQVKKRRGETMALNEKQILEKVNSRFVVSLAYAYETKNTLCMVLTIMNGGDLRFHIYNIGPAGLRKEQVQFYAAEVCCGLRHLHQKGIVYRDLKPENILLDDNGHIRISDLGLAVELREGSLVRGRVGTMGYMAPEVIDDQYYGMSPDWWGLGCLVYEMTAGRPPFRERGDNAKKEEMERRIRAGQIEYSPKSFNTQTIDLCRSLLTRDPEQRLGCQPSGAADVQSHAFFNTVNFRMLEAGLVVPPFKPDPKLVYCSDVQDIDEFSTVKGVSLDCADDHFYSKFNTGSVCVNWQNEMIETGCFLELNLFGPRGSRSPDLDWSHIPVPESQSKRHLRERFCRKQVRGTPPQSKSHPRQRTSMHESCNSLALQVSILCCRFSTTIGSTTRARAERGGGAIATLGASKQLGGSKALTCLYVNLPFFRNKSVQEAPLRGS</sequence>
<dbReference type="Ensembl" id="ENSGMOT00000029794.1">
    <property type="protein sequence ID" value="ENSGMOP00000047590.1"/>
    <property type="gene ID" value="ENSGMOG00000015357.2"/>
</dbReference>
<evidence type="ECO:0000256" key="4">
    <source>
        <dbReference type="ARBA" id="ARBA00022741"/>
    </source>
</evidence>
<dbReference type="GO" id="GO:0007165">
    <property type="term" value="P:signal transduction"/>
    <property type="evidence" value="ECO:0007669"/>
    <property type="project" value="InterPro"/>
</dbReference>
<name>A0A8C5BKZ2_GADMO</name>
<evidence type="ECO:0000256" key="3">
    <source>
        <dbReference type="ARBA" id="ARBA00022679"/>
    </source>
</evidence>
<accession>A0A8C5BKZ2</accession>
<keyword evidence="4 8" id="KW-0547">Nucleotide-binding</keyword>
<dbReference type="GeneTree" id="ENSGT00940000164321"/>
<proteinExistence type="inferred from homology"/>
<keyword evidence="12" id="KW-1185">Reference proteome</keyword>
<dbReference type="PANTHER" id="PTHR24355:SF26">
    <property type="entry name" value="G PROTEIN-COUPLED RECEPTOR KINASE"/>
    <property type="match status" value="1"/>
</dbReference>
<dbReference type="GO" id="GO:0005524">
    <property type="term" value="F:ATP binding"/>
    <property type="evidence" value="ECO:0007669"/>
    <property type="project" value="UniProtKB-UniRule"/>
</dbReference>
<dbReference type="InterPro" id="IPR000961">
    <property type="entry name" value="AGC-kinase_C"/>
</dbReference>
<evidence type="ECO:0000256" key="2">
    <source>
        <dbReference type="ARBA" id="ARBA00022527"/>
    </source>
</evidence>